<feature type="transmembrane region" description="Helical" evidence="6">
    <location>
        <begin position="44"/>
        <end position="63"/>
    </location>
</feature>
<evidence type="ECO:0000256" key="6">
    <source>
        <dbReference type="SAM" id="Phobius"/>
    </source>
</evidence>
<feature type="transmembrane region" description="Helical" evidence="6">
    <location>
        <begin position="227"/>
        <end position="247"/>
    </location>
</feature>
<feature type="transmembrane region" description="Helical" evidence="6">
    <location>
        <begin position="152"/>
        <end position="175"/>
    </location>
</feature>
<keyword evidence="9" id="KW-1185">Reference proteome</keyword>
<keyword evidence="3 6" id="KW-0812">Transmembrane</keyword>
<keyword evidence="5 6" id="KW-0472">Membrane</keyword>
<dbReference type="KEGG" id="apb:SAR116_2371"/>
<dbReference type="AlphaFoldDB" id="D5BPW2"/>
<dbReference type="HOGENOM" id="CLU_032828_2_3_5"/>
<dbReference type="Gene3D" id="1.10.3730.20">
    <property type="match status" value="1"/>
</dbReference>
<organism evidence="8 9">
    <name type="scientific">Puniceispirillum marinum (strain IMCC1322)</name>
    <dbReference type="NCBI Taxonomy" id="488538"/>
    <lineage>
        <taxon>Bacteria</taxon>
        <taxon>Pseudomonadati</taxon>
        <taxon>Pseudomonadota</taxon>
        <taxon>Alphaproteobacteria</taxon>
        <taxon>Candidatus Puniceispirillales</taxon>
        <taxon>Candidatus Puniceispirillaceae</taxon>
        <taxon>Candidatus Puniceispirillum</taxon>
    </lineage>
</organism>
<reference evidence="8 9" key="1">
    <citation type="journal article" date="2010" name="J. Bacteriol.">
        <title>Complete genome sequence of "Candidatus Puniceispirillum marinum" IMCC1322, a representative of the SAR116 clade in the Alphaproteobacteria.</title>
        <authorList>
            <person name="Oh H.M."/>
            <person name="Kwon K.K."/>
            <person name="Kang I."/>
            <person name="Kang S.G."/>
            <person name="Lee J.H."/>
            <person name="Kim S.J."/>
            <person name="Cho J.C."/>
        </authorList>
    </citation>
    <scope>NUCLEOTIDE SEQUENCE [LARGE SCALE GENOMIC DNA]</scope>
    <source>
        <strain evidence="8 9">IMCC1322</strain>
    </source>
</reference>
<gene>
    <name evidence="8" type="ordered locus">SAR116_2371</name>
</gene>
<dbReference type="GO" id="GO:0016020">
    <property type="term" value="C:membrane"/>
    <property type="evidence" value="ECO:0007669"/>
    <property type="project" value="UniProtKB-SubCell"/>
</dbReference>
<sequence length="310" mass="33899">MLTWLRTMPASKRGAVLLVSGISIFGFSDNLTLLVSDQVGVGQFHFSRSLFAVLMVTLLGRIFGLSIMPRHWKPMLARTGFMVTSILLYFSVMPMMPIAEAGAGLFTSPIFVLLFSMILFKERIGWRRIVAVLIGTIGVLLVLQPGRDGFAIYHMLPIIAGASYAMGSIITYRYLQDESSLAILMSFIVSIGLCGALGTSALTLFPVSPDLLDQAPFLFRGWHAVDGVFWLWMVIIAAGACAALSLMTRAYQLTKTSYAAIYEYAYLISVGLFGWLFWGVMPNIISIIGIALIISAGVIIVLAQQNMDDA</sequence>
<feature type="domain" description="EamA" evidence="7">
    <location>
        <begin position="13"/>
        <end position="143"/>
    </location>
</feature>
<dbReference type="STRING" id="488538.SAR116_2371"/>
<evidence type="ECO:0000259" key="7">
    <source>
        <dbReference type="Pfam" id="PF00892"/>
    </source>
</evidence>
<dbReference type="PANTHER" id="PTHR22911:SF6">
    <property type="entry name" value="SOLUTE CARRIER FAMILY 35 MEMBER G1"/>
    <property type="match status" value="1"/>
</dbReference>
<feature type="transmembrane region" description="Helical" evidence="6">
    <location>
        <begin position="98"/>
        <end position="120"/>
    </location>
</feature>
<evidence type="ECO:0000256" key="5">
    <source>
        <dbReference type="ARBA" id="ARBA00023136"/>
    </source>
</evidence>
<accession>D5BPW2</accession>
<keyword evidence="4 6" id="KW-1133">Transmembrane helix</keyword>
<comment type="subcellular location">
    <subcellularLocation>
        <location evidence="1">Membrane</location>
        <topology evidence="1">Multi-pass membrane protein</topology>
    </subcellularLocation>
</comment>
<dbReference type="InterPro" id="IPR037185">
    <property type="entry name" value="EmrE-like"/>
</dbReference>
<evidence type="ECO:0000256" key="2">
    <source>
        <dbReference type="ARBA" id="ARBA00009853"/>
    </source>
</evidence>
<evidence type="ECO:0000256" key="1">
    <source>
        <dbReference type="ARBA" id="ARBA00004141"/>
    </source>
</evidence>
<dbReference type="EMBL" id="CP001751">
    <property type="protein sequence ID" value="ADE40614.1"/>
    <property type="molecule type" value="Genomic_DNA"/>
</dbReference>
<comment type="similarity">
    <text evidence="2">Belongs to the drug/metabolite transporter (DMT) superfamily. 10 TMS drug/metabolite exporter (DME) (TC 2.A.7.3) family.</text>
</comment>
<evidence type="ECO:0000313" key="8">
    <source>
        <dbReference type="EMBL" id="ADE40614.1"/>
    </source>
</evidence>
<dbReference type="SUPFAM" id="SSF103481">
    <property type="entry name" value="Multidrug resistance efflux transporter EmrE"/>
    <property type="match status" value="2"/>
</dbReference>
<dbReference type="eggNOG" id="COG0697">
    <property type="taxonomic scope" value="Bacteria"/>
</dbReference>
<name>D5BPW2_PUNMI</name>
<feature type="transmembrane region" description="Helical" evidence="6">
    <location>
        <begin position="259"/>
        <end position="278"/>
    </location>
</feature>
<dbReference type="OrthoDB" id="7855875at2"/>
<dbReference type="Proteomes" id="UP000007460">
    <property type="component" value="Chromosome"/>
</dbReference>
<protein>
    <recommendedName>
        <fullName evidence="7">EamA domain-containing protein</fullName>
    </recommendedName>
</protein>
<dbReference type="InterPro" id="IPR000620">
    <property type="entry name" value="EamA_dom"/>
</dbReference>
<dbReference type="PANTHER" id="PTHR22911">
    <property type="entry name" value="ACYL-MALONYL CONDENSING ENZYME-RELATED"/>
    <property type="match status" value="1"/>
</dbReference>
<evidence type="ECO:0000313" key="9">
    <source>
        <dbReference type="Proteomes" id="UP000007460"/>
    </source>
</evidence>
<evidence type="ECO:0000256" key="4">
    <source>
        <dbReference type="ARBA" id="ARBA00022989"/>
    </source>
</evidence>
<feature type="transmembrane region" description="Helical" evidence="6">
    <location>
        <begin position="182"/>
        <end position="207"/>
    </location>
</feature>
<feature type="transmembrane region" description="Helical" evidence="6">
    <location>
        <begin position="284"/>
        <end position="303"/>
    </location>
</feature>
<dbReference type="Pfam" id="PF00892">
    <property type="entry name" value="EamA"/>
    <property type="match status" value="1"/>
</dbReference>
<evidence type="ECO:0000256" key="3">
    <source>
        <dbReference type="ARBA" id="ARBA00022692"/>
    </source>
</evidence>
<feature type="transmembrane region" description="Helical" evidence="6">
    <location>
        <begin position="129"/>
        <end position="146"/>
    </location>
</feature>
<dbReference type="RefSeq" id="WP_013047241.1">
    <property type="nucleotide sequence ID" value="NC_014010.1"/>
</dbReference>
<feature type="transmembrane region" description="Helical" evidence="6">
    <location>
        <begin position="75"/>
        <end position="92"/>
    </location>
</feature>
<proteinExistence type="inferred from homology"/>